<evidence type="ECO:0000313" key="1">
    <source>
        <dbReference type="EMBL" id="KAJ4703701.1"/>
    </source>
</evidence>
<reference evidence="1 2" key="1">
    <citation type="journal article" date="2023" name="Science">
        <title>Complex scaffold remodeling in plant triterpene biosynthesis.</title>
        <authorList>
            <person name="De La Pena R."/>
            <person name="Hodgson H."/>
            <person name="Liu J.C."/>
            <person name="Stephenson M.J."/>
            <person name="Martin A.C."/>
            <person name="Owen C."/>
            <person name="Harkess A."/>
            <person name="Leebens-Mack J."/>
            <person name="Jimenez L.E."/>
            <person name="Osbourn A."/>
            <person name="Sattely E.S."/>
        </authorList>
    </citation>
    <scope>NUCLEOTIDE SEQUENCE [LARGE SCALE GENOMIC DNA]</scope>
    <source>
        <strain evidence="2">cv. JPN11</strain>
        <tissue evidence="1">Leaf</tissue>
    </source>
</reference>
<evidence type="ECO:0000313" key="2">
    <source>
        <dbReference type="Proteomes" id="UP001164539"/>
    </source>
</evidence>
<comment type="caution">
    <text evidence="1">The sequence shown here is derived from an EMBL/GenBank/DDBJ whole genome shotgun (WGS) entry which is preliminary data.</text>
</comment>
<gene>
    <name evidence="1" type="ORF">OWV82_023566</name>
</gene>
<proteinExistence type="predicted"/>
<protein>
    <submittedName>
        <fullName evidence="1">Trehalose-6-phosphate synthase</fullName>
    </submittedName>
</protein>
<keyword evidence="2" id="KW-1185">Reference proteome</keyword>
<dbReference type="Proteomes" id="UP001164539">
    <property type="component" value="Chromosome 13"/>
</dbReference>
<dbReference type="EMBL" id="CM051406">
    <property type="protein sequence ID" value="KAJ4703701.1"/>
    <property type="molecule type" value="Genomic_DNA"/>
</dbReference>
<name>A0ACC1WWU3_MELAZ</name>
<organism evidence="1 2">
    <name type="scientific">Melia azedarach</name>
    <name type="common">Chinaberry tree</name>
    <dbReference type="NCBI Taxonomy" id="155640"/>
    <lineage>
        <taxon>Eukaryota</taxon>
        <taxon>Viridiplantae</taxon>
        <taxon>Streptophyta</taxon>
        <taxon>Embryophyta</taxon>
        <taxon>Tracheophyta</taxon>
        <taxon>Spermatophyta</taxon>
        <taxon>Magnoliopsida</taxon>
        <taxon>eudicotyledons</taxon>
        <taxon>Gunneridae</taxon>
        <taxon>Pentapetalae</taxon>
        <taxon>rosids</taxon>
        <taxon>malvids</taxon>
        <taxon>Sapindales</taxon>
        <taxon>Meliaceae</taxon>
        <taxon>Melia</taxon>
    </lineage>
</organism>
<accession>A0ACC1WWU3</accession>
<sequence length="749" mass="84522">MMSKSYTNLLDLASGNFPVMGLSREKKRLPRVMTVPGVISELDDDQANSVSSDVPSSVVQDRVIIVANQLPVKAKRRPDNKGWSFSWDEDSLLLQLKDGLPEDMEVIYVGSLRVDVDLSEQDDVSQLLLDRFKCVPAFLPPDILAKFYHGFCKQHLWPLFHYMLPFSATHGGRFDRSLWEAYVSANKIFSQRVIEVINPEDDYVWIHDYHLMVLPTFLRRRFTRLRMGFFLHSPFPSSEIYRTLPVREEILKALLNADLIGFHTFDYARHFLSCCSRMLGLEYQSKRGYIGLEYYGRTVGIKIMPVGIHMGQIESVLRLADKEWRVEELKQQFEGKTVLLGVDDMDIFKGVDLKLLAMEHMLKQHPKWQGRAVLVQIANPARGKGKDLEEIQAEIHARCQRINETYGQPGQGVAGSGSSSESSGPKKSMLVVSEFIGCSPSLSGAIRVNPWNIEATAEAMHEAISMNDAEKQMRHEKHYRYVSTHDVAYWSRSFFQDMERSCKDHFRRRCWGIGLSFGFRVVALDPNFRKLSIDAIVSAYLRKLGIAAEHGYFMRWSADEEWQNCGQSVDFGWIQIAEPVMKLYTEATDGSYIETKESALVWHHRDADLGFGSSQAKELLDHLESVLANEPVAVKRGQFIVEVKPQGVSKGLVAEKIFATMAEGGRHADFVLCIGDDRSDEDMFEIIGNATTTGILSSNTSVYACTVGQKPSKAKYYLDDTSEVVTMLDALAEASDSPASSEAGTPRSL</sequence>